<dbReference type="AlphaFoldDB" id="A0A1D2VH92"/>
<dbReference type="GeneID" id="30966844"/>
<gene>
    <name evidence="2" type="ORF">ASCRUDRAFT_75769</name>
</gene>
<organism evidence="2 3">
    <name type="scientific">Ascoidea rubescens DSM 1968</name>
    <dbReference type="NCBI Taxonomy" id="1344418"/>
    <lineage>
        <taxon>Eukaryota</taxon>
        <taxon>Fungi</taxon>
        <taxon>Dikarya</taxon>
        <taxon>Ascomycota</taxon>
        <taxon>Saccharomycotina</taxon>
        <taxon>Saccharomycetes</taxon>
        <taxon>Ascoideaceae</taxon>
        <taxon>Ascoidea</taxon>
    </lineage>
</organism>
<sequence>MSVTVDGFKSSPILEEINTTIDNNSKLRKSIIKQSNSKFGFNIKNNKGQSRFWVLDLKENGNIRLVENYNADDSIEKVDSTISISDANFKKLLLSKTSSQKLFMTGKLKISGNMVKAAGVEKILHGLYPSPKAKL</sequence>
<dbReference type="SUPFAM" id="SSF55718">
    <property type="entry name" value="SCP-like"/>
    <property type="match status" value="1"/>
</dbReference>
<evidence type="ECO:0000313" key="3">
    <source>
        <dbReference type="Proteomes" id="UP000095038"/>
    </source>
</evidence>
<feature type="domain" description="SCP2" evidence="1">
    <location>
        <begin position="23"/>
        <end position="124"/>
    </location>
</feature>
<protein>
    <submittedName>
        <fullName evidence="2">Putative oleate-induced peroxisomal protein</fullName>
    </submittedName>
</protein>
<dbReference type="EMBL" id="KV454480">
    <property type="protein sequence ID" value="ODV61028.1"/>
    <property type="molecule type" value="Genomic_DNA"/>
</dbReference>
<accession>A0A1D2VH92</accession>
<dbReference type="OrthoDB" id="10265837at2759"/>
<proteinExistence type="predicted"/>
<dbReference type="Proteomes" id="UP000095038">
    <property type="component" value="Unassembled WGS sequence"/>
</dbReference>
<dbReference type="GO" id="GO:0005829">
    <property type="term" value="C:cytosol"/>
    <property type="evidence" value="ECO:0007669"/>
    <property type="project" value="TreeGrafter"/>
</dbReference>
<evidence type="ECO:0000259" key="1">
    <source>
        <dbReference type="Pfam" id="PF02036"/>
    </source>
</evidence>
<name>A0A1D2VH92_9ASCO</name>
<dbReference type="InterPro" id="IPR003033">
    <property type="entry name" value="SCP2_sterol-bd_dom"/>
</dbReference>
<reference evidence="3" key="1">
    <citation type="submission" date="2016-05" db="EMBL/GenBank/DDBJ databases">
        <title>Comparative genomics of biotechnologically important yeasts.</title>
        <authorList>
            <consortium name="DOE Joint Genome Institute"/>
            <person name="Riley R."/>
            <person name="Haridas S."/>
            <person name="Wolfe K.H."/>
            <person name="Lopes M.R."/>
            <person name="Hittinger C.T."/>
            <person name="Goker M."/>
            <person name="Salamov A."/>
            <person name="Wisecaver J."/>
            <person name="Long T.M."/>
            <person name="Aerts A.L."/>
            <person name="Barry K."/>
            <person name="Choi C."/>
            <person name="Clum A."/>
            <person name="Coughlan A.Y."/>
            <person name="Deshpande S."/>
            <person name="Douglass A.P."/>
            <person name="Hanson S.J."/>
            <person name="Klenk H.-P."/>
            <person name="Labutti K."/>
            <person name="Lapidus A."/>
            <person name="Lindquist E."/>
            <person name="Lipzen A."/>
            <person name="Meier-Kolthoff J.P."/>
            <person name="Ohm R.A."/>
            <person name="Otillar R.P."/>
            <person name="Pangilinan J."/>
            <person name="Peng Y."/>
            <person name="Rokas A."/>
            <person name="Rosa C.A."/>
            <person name="Scheuner C."/>
            <person name="Sibirny A.A."/>
            <person name="Slot J.C."/>
            <person name="Stielow J.B."/>
            <person name="Sun H."/>
            <person name="Kurtzman C.P."/>
            <person name="Blackwell M."/>
            <person name="Grigoriev I.V."/>
            <person name="Jeffries T.W."/>
        </authorList>
    </citation>
    <scope>NUCLEOTIDE SEQUENCE [LARGE SCALE GENOMIC DNA]</scope>
    <source>
        <strain evidence="3">DSM 1968</strain>
    </source>
</reference>
<dbReference type="RefSeq" id="XP_020047335.1">
    <property type="nucleotide sequence ID" value="XM_020193208.1"/>
</dbReference>
<dbReference type="InParanoid" id="A0A1D2VH92"/>
<dbReference type="Gene3D" id="3.30.1050.10">
    <property type="entry name" value="SCP2 sterol-binding domain"/>
    <property type="match status" value="1"/>
</dbReference>
<dbReference type="InterPro" id="IPR036527">
    <property type="entry name" value="SCP2_sterol-bd_dom_sf"/>
</dbReference>
<evidence type="ECO:0000313" key="2">
    <source>
        <dbReference type="EMBL" id="ODV61028.1"/>
    </source>
</evidence>
<dbReference type="Pfam" id="PF02036">
    <property type="entry name" value="SCP2"/>
    <property type="match status" value="1"/>
</dbReference>
<keyword evidence="3" id="KW-1185">Reference proteome</keyword>
<dbReference type="PANTHER" id="PTHR10094">
    <property type="entry name" value="STEROL CARRIER PROTEIN 2 SCP-2 FAMILY PROTEIN"/>
    <property type="match status" value="1"/>
</dbReference>
<dbReference type="PANTHER" id="PTHR10094:SF25">
    <property type="entry name" value="SCP2 STEROL-BINDING DOMAIN-CONTAINING PROTEIN 1"/>
    <property type="match status" value="1"/>
</dbReference>
<dbReference type="STRING" id="1344418.A0A1D2VH92"/>